<evidence type="ECO:0000313" key="22">
    <source>
        <dbReference type="EMBL" id="CCC94622.1"/>
    </source>
</evidence>
<evidence type="ECO:0000256" key="9">
    <source>
        <dbReference type="ARBA" id="ARBA00022741"/>
    </source>
</evidence>
<dbReference type="GO" id="GO:0035556">
    <property type="term" value="P:intracellular signal transduction"/>
    <property type="evidence" value="ECO:0007669"/>
    <property type="project" value="InterPro"/>
</dbReference>
<dbReference type="GO" id="GO:0016020">
    <property type="term" value="C:membrane"/>
    <property type="evidence" value="ECO:0007669"/>
    <property type="project" value="UniProtKB-SubCell"/>
</dbReference>
<dbReference type="EC" id="4.6.1.1" evidence="6"/>
<comment type="function">
    <text evidence="3">Could act as a receptor for an unknown ligand.</text>
</comment>
<dbReference type="InterPro" id="IPR057398">
    <property type="entry name" value="GRESAG4.1/3_peripasmic_2"/>
</dbReference>
<dbReference type="Pfam" id="PF25493">
    <property type="entry name" value="Peripla_BP_A-cyclase"/>
    <property type="match status" value="1"/>
</dbReference>
<dbReference type="PROSITE" id="PS50125">
    <property type="entry name" value="GUANYLATE_CYCLASE_2"/>
    <property type="match status" value="1"/>
</dbReference>
<evidence type="ECO:0000256" key="6">
    <source>
        <dbReference type="ARBA" id="ARBA00012201"/>
    </source>
</evidence>
<keyword evidence="8" id="KW-0479">Metal-binding</keyword>
<evidence type="ECO:0000256" key="13">
    <source>
        <dbReference type="ARBA" id="ARBA00022998"/>
    </source>
</evidence>
<comment type="similarity">
    <text evidence="5">Belongs to the adenylyl cyclase class-3 family.</text>
</comment>
<dbReference type="InterPro" id="IPR029787">
    <property type="entry name" value="Nucleotide_cyclase"/>
</dbReference>
<comment type="subcellular location">
    <subcellularLocation>
        <location evidence="4">Membrane</location>
        <topology evidence="4">Multi-pass membrane protein</topology>
    </subcellularLocation>
</comment>
<accession>G0UZ03</accession>
<evidence type="ECO:0000256" key="1">
    <source>
        <dbReference type="ARBA" id="ARBA00001593"/>
    </source>
</evidence>
<dbReference type="GO" id="GO:0004016">
    <property type="term" value="F:adenylate cyclase activity"/>
    <property type="evidence" value="ECO:0007669"/>
    <property type="project" value="UniProtKB-EC"/>
</dbReference>
<keyword evidence="11" id="KW-0460">Magnesium</keyword>
<evidence type="ECO:0000256" key="12">
    <source>
        <dbReference type="ARBA" id="ARBA00022989"/>
    </source>
</evidence>
<keyword evidence="16" id="KW-0325">Glycoprotein</keyword>
<protein>
    <recommendedName>
        <fullName evidence="6">adenylate cyclase</fullName>
        <ecNumber evidence="6">4.6.1.1</ecNumber>
    </recommendedName>
    <alternativeName>
        <fullName evidence="18">ATP pyrophosphate-lyase</fullName>
    </alternativeName>
    <alternativeName>
        <fullName evidence="19">Adenylyl cyclase</fullName>
    </alternativeName>
</protein>
<evidence type="ECO:0000256" key="5">
    <source>
        <dbReference type="ARBA" id="ARBA00005381"/>
    </source>
</evidence>
<evidence type="ECO:0000256" key="3">
    <source>
        <dbReference type="ARBA" id="ARBA00002708"/>
    </source>
</evidence>
<keyword evidence="13" id="KW-0115">cAMP biosynthesis</keyword>
<feature type="transmembrane region" description="Helical" evidence="20">
    <location>
        <begin position="513"/>
        <end position="535"/>
    </location>
</feature>
<evidence type="ECO:0000256" key="2">
    <source>
        <dbReference type="ARBA" id="ARBA00001946"/>
    </source>
</evidence>
<dbReference type="SUPFAM" id="SSF55073">
    <property type="entry name" value="Nucleotide cyclase"/>
    <property type="match status" value="1"/>
</dbReference>
<dbReference type="SMART" id="SM00044">
    <property type="entry name" value="CYCc"/>
    <property type="match status" value="1"/>
</dbReference>
<dbReference type="InterPro" id="IPR028082">
    <property type="entry name" value="Peripla_BP_I"/>
</dbReference>
<keyword evidence="7 20" id="KW-0812">Transmembrane</keyword>
<evidence type="ECO:0000256" key="4">
    <source>
        <dbReference type="ARBA" id="ARBA00004141"/>
    </source>
</evidence>
<dbReference type="CDD" id="cd07556">
    <property type="entry name" value="Nucleotidyl_cyc_III"/>
    <property type="match status" value="1"/>
</dbReference>
<dbReference type="VEuPathDB" id="TriTrypDB:TcIL3000.11.10"/>
<keyword evidence="15" id="KW-0675">Receptor</keyword>
<dbReference type="InterPro" id="IPR001054">
    <property type="entry name" value="A/G_cyclase"/>
</dbReference>
<dbReference type="Gene3D" id="3.30.70.1230">
    <property type="entry name" value="Nucleotide cyclase"/>
    <property type="match status" value="1"/>
</dbReference>
<dbReference type="GO" id="GO:0006171">
    <property type="term" value="P:cAMP biosynthetic process"/>
    <property type="evidence" value="ECO:0007669"/>
    <property type="project" value="UniProtKB-KW"/>
</dbReference>
<dbReference type="GO" id="GO:0046872">
    <property type="term" value="F:metal ion binding"/>
    <property type="evidence" value="ECO:0007669"/>
    <property type="project" value="UniProtKB-KW"/>
</dbReference>
<dbReference type="SUPFAM" id="SSF53822">
    <property type="entry name" value="Periplasmic binding protein-like I"/>
    <property type="match status" value="1"/>
</dbReference>
<gene>
    <name evidence="22" type="ORF">TCIL3000_11_10</name>
</gene>
<evidence type="ECO:0000256" key="17">
    <source>
        <dbReference type="ARBA" id="ARBA00023239"/>
    </source>
</evidence>
<dbReference type="AlphaFoldDB" id="G0UZ03"/>
<name>G0UZ03_TRYCI</name>
<dbReference type="GO" id="GO:0005524">
    <property type="term" value="F:ATP binding"/>
    <property type="evidence" value="ECO:0007669"/>
    <property type="project" value="UniProtKB-KW"/>
</dbReference>
<dbReference type="EMBL" id="HE575324">
    <property type="protein sequence ID" value="CCC94622.1"/>
    <property type="molecule type" value="Genomic_DNA"/>
</dbReference>
<evidence type="ECO:0000256" key="7">
    <source>
        <dbReference type="ARBA" id="ARBA00022692"/>
    </source>
</evidence>
<organism evidence="22">
    <name type="scientific">Trypanosoma congolense (strain IL3000)</name>
    <dbReference type="NCBI Taxonomy" id="1068625"/>
    <lineage>
        <taxon>Eukaryota</taxon>
        <taxon>Discoba</taxon>
        <taxon>Euglenozoa</taxon>
        <taxon>Kinetoplastea</taxon>
        <taxon>Metakinetoplastina</taxon>
        <taxon>Trypanosomatida</taxon>
        <taxon>Trypanosomatidae</taxon>
        <taxon>Trypanosoma</taxon>
        <taxon>Nannomonas</taxon>
    </lineage>
</organism>
<dbReference type="PANTHER" id="PTHR43081:SF1">
    <property type="entry name" value="ADENYLATE CYCLASE, TERMINAL-DIFFERENTIATION SPECIFIC"/>
    <property type="match status" value="1"/>
</dbReference>
<comment type="catalytic activity">
    <reaction evidence="1">
        <text>ATP = 3',5'-cyclic AMP + diphosphate</text>
        <dbReference type="Rhea" id="RHEA:15389"/>
        <dbReference type="ChEBI" id="CHEBI:30616"/>
        <dbReference type="ChEBI" id="CHEBI:33019"/>
        <dbReference type="ChEBI" id="CHEBI:58165"/>
        <dbReference type="EC" id="4.6.1.1"/>
    </reaction>
</comment>
<evidence type="ECO:0000256" key="14">
    <source>
        <dbReference type="ARBA" id="ARBA00023136"/>
    </source>
</evidence>
<dbReference type="FunFam" id="3.30.70.1230:FF:000022">
    <property type="entry name" value="Receptor-type adenylate cyclase GRESAG 4, putative"/>
    <property type="match status" value="1"/>
</dbReference>
<dbReference type="Pfam" id="PF00211">
    <property type="entry name" value="Guanylate_cyc"/>
    <property type="match status" value="1"/>
</dbReference>
<evidence type="ECO:0000256" key="19">
    <source>
        <dbReference type="ARBA" id="ARBA00032637"/>
    </source>
</evidence>
<comment type="cofactor">
    <cofactor evidence="2">
        <name>Mg(2+)</name>
        <dbReference type="ChEBI" id="CHEBI:18420"/>
    </cofactor>
</comment>
<evidence type="ECO:0000256" key="18">
    <source>
        <dbReference type="ARBA" id="ARBA00032597"/>
    </source>
</evidence>
<reference evidence="22" key="1">
    <citation type="journal article" date="2012" name="Proc. Natl. Acad. Sci. U.S.A.">
        <title>Antigenic diversity is generated by distinct evolutionary mechanisms in African trypanosome species.</title>
        <authorList>
            <person name="Jackson A.P."/>
            <person name="Berry A."/>
            <person name="Aslett M."/>
            <person name="Allison H.C."/>
            <person name="Burton P."/>
            <person name="Vavrova-Anderson J."/>
            <person name="Brown R."/>
            <person name="Browne H."/>
            <person name="Corton N."/>
            <person name="Hauser H."/>
            <person name="Gamble J."/>
            <person name="Gilderthorp R."/>
            <person name="Marcello L."/>
            <person name="McQuillan J."/>
            <person name="Otto T.D."/>
            <person name="Quail M.A."/>
            <person name="Sanders M.J."/>
            <person name="van Tonder A."/>
            <person name="Ginger M.L."/>
            <person name="Field M.C."/>
            <person name="Barry J.D."/>
            <person name="Hertz-Fowler C."/>
            <person name="Berriman M."/>
        </authorList>
    </citation>
    <scope>NUCLEOTIDE SEQUENCE</scope>
    <source>
        <strain evidence="22">IL3000</strain>
    </source>
</reference>
<proteinExistence type="inferred from homology"/>
<dbReference type="PANTHER" id="PTHR43081">
    <property type="entry name" value="ADENYLATE CYCLASE, TERMINAL-DIFFERENTIATION SPECIFIC-RELATED"/>
    <property type="match status" value="1"/>
</dbReference>
<dbReference type="InterPro" id="IPR050697">
    <property type="entry name" value="Adenylyl/Guanylyl_Cyclase_3/4"/>
</dbReference>
<evidence type="ECO:0000256" key="8">
    <source>
        <dbReference type="ARBA" id="ARBA00022723"/>
    </source>
</evidence>
<keyword evidence="9" id="KW-0547">Nucleotide-binding</keyword>
<sequence>MDTYLKTNEDWGVFGKPEHFDDNHHNGELMVIGWLTAEVITRALIDSISLKKQTTFIESLYNQRRYLVDDIVIGDFGGNCTQGVAQQGATCQCNQGGSVVYMKEVVDGYRLEPLKEGFLTWGVAKCSSEDIRVHPPLSSLVLLMRDNDLANPVSQQYFTGISSLLGSERELEDERLFIRTINTTDAGASADMEGTRNDLVVSSILAVVNHDVLKIEGLVFVDPILTTPRLGKFRRNVIHIFPTLPQELYVIAQYLSKEAMGSVNVIIRSDEAADISALVSRTLLTFGVPLGSTFLMDINSTIPATYHKLKGDAIFIGLLPSDLNVVMDHLGKSPHARVFIAFTDVMFLYEGLRDAFQDERRKNLAERLVFATSLHHWGDKNTRSGNIAAYQKAVNDENLWSPVSLRGFLAAQFLETVISPMKKVNAELLSEEIFWQNSFVVEDMRYGPFNDESCAVDGLVISSNCARNYGATDISLWSFLRVLDPSVPVLQGAMTPSMEYKVISMQLTTEQTIGIAFGAVAAVLLLVVLGVSLVCTMRNSRDNDKAPKEATDPVTILFTDIESSTAQWAAYPEIMTEAVAMHHRTIRSLIRKHNCYEVKTIGDSFMIAGKSPSEAVQLAHDLQQAFFKCNWKTTQVDEFYRQCEEQRKVEGAVEGYEPPTARLDPDVYRELWNGLRVRVGIHTGLCDIRHDKVTKGYDYYGQTTNMAARTESVANGGQVLLTGATYLALTMEERRCLDVKPLGPVPLRGVPEPVEMYQLEAVPGRKFPALCPGPRVLL</sequence>
<evidence type="ECO:0000256" key="11">
    <source>
        <dbReference type="ARBA" id="ARBA00022842"/>
    </source>
</evidence>
<keyword evidence="12 20" id="KW-1133">Transmembrane helix</keyword>
<evidence type="ECO:0000256" key="16">
    <source>
        <dbReference type="ARBA" id="ARBA00023180"/>
    </source>
</evidence>
<keyword evidence="17" id="KW-0456">Lyase</keyword>
<evidence type="ECO:0000256" key="20">
    <source>
        <dbReference type="SAM" id="Phobius"/>
    </source>
</evidence>
<keyword evidence="10" id="KW-0067">ATP-binding</keyword>
<keyword evidence="14 20" id="KW-0472">Membrane</keyword>
<evidence type="ECO:0000256" key="15">
    <source>
        <dbReference type="ARBA" id="ARBA00023170"/>
    </source>
</evidence>
<feature type="domain" description="Guanylate cyclase" evidence="21">
    <location>
        <begin position="555"/>
        <end position="711"/>
    </location>
</feature>
<evidence type="ECO:0000256" key="10">
    <source>
        <dbReference type="ARBA" id="ARBA00022840"/>
    </source>
</evidence>
<evidence type="ECO:0000259" key="21">
    <source>
        <dbReference type="PROSITE" id="PS50125"/>
    </source>
</evidence>